<dbReference type="CDD" id="cd01127">
    <property type="entry name" value="TrwB_TraG_TraD_VirD4"/>
    <property type="match status" value="1"/>
</dbReference>
<keyword evidence="3" id="KW-1185">Reference proteome</keyword>
<evidence type="ECO:0000259" key="1">
    <source>
        <dbReference type="Pfam" id="PF10412"/>
    </source>
</evidence>
<dbReference type="RefSeq" id="WP_125670885.1">
    <property type="nucleotide sequence ID" value="NZ_RCOS01000062.1"/>
</dbReference>
<evidence type="ECO:0000313" key="2">
    <source>
        <dbReference type="EMBL" id="RSN76262.1"/>
    </source>
</evidence>
<dbReference type="InterPro" id="IPR019476">
    <property type="entry name" value="T4SS_TraD_DNA-bd"/>
</dbReference>
<dbReference type="SUPFAM" id="SSF52540">
    <property type="entry name" value="P-loop containing nucleoside triphosphate hydrolases"/>
    <property type="match status" value="1"/>
</dbReference>
<reference evidence="2 3" key="1">
    <citation type="submission" date="2018-10" db="EMBL/GenBank/DDBJ databases">
        <title>Co-occurring genomic capacity for anaerobic methane metabolism and dissimilatory sulfite reduction discovered in the Korarchaeota.</title>
        <authorList>
            <person name="Mckay L.J."/>
            <person name="Dlakic M."/>
            <person name="Fields M.W."/>
            <person name="Delmont T.O."/>
            <person name="Eren A.M."/>
            <person name="Jay Z.J."/>
            <person name="Klingelsmith K.B."/>
            <person name="Rusch D.B."/>
            <person name="Inskeep W.P."/>
        </authorList>
    </citation>
    <scope>NUCLEOTIDE SEQUENCE [LARGE SCALE GENOMIC DNA]</scope>
    <source>
        <strain evidence="2 3">MDKW</strain>
    </source>
</reference>
<protein>
    <submittedName>
        <fullName evidence="2">Type IV secretory system conjugative DNA transfer family protein</fullName>
    </submittedName>
</protein>
<gene>
    <name evidence="2" type="ORF">D6D85_04740</name>
</gene>
<dbReference type="Gene3D" id="3.40.50.300">
    <property type="entry name" value="P-loop containing nucleotide triphosphate hydrolases"/>
    <property type="match status" value="2"/>
</dbReference>
<dbReference type="Pfam" id="PF10412">
    <property type="entry name" value="TrwB_AAD_bind"/>
    <property type="match status" value="1"/>
</dbReference>
<dbReference type="EMBL" id="RCOS01000062">
    <property type="protein sequence ID" value="RSN76262.1"/>
    <property type="molecule type" value="Genomic_DNA"/>
</dbReference>
<dbReference type="Proteomes" id="UP000277582">
    <property type="component" value="Unassembled WGS sequence"/>
</dbReference>
<dbReference type="InterPro" id="IPR051162">
    <property type="entry name" value="T4SS_component"/>
</dbReference>
<proteinExistence type="predicted"/>
<comment type="caution">
    <text evidence="2">The sequence shown here is derived from an EMBL/GenBank/DDBJ whole genome shotgun (WGS) entry which is preliminary data.</text>
</comment>
<name>A0A429GQH1_9CREN</name>
<dbReference type="OrthoDB" id="107033at2157"/>
<dbReference type="PANTHER" id="PTHR30121:SF6">
    <property type="entry name" value="SLR6007 PROTEIN"/>
    <property type="match status" value="1"/>
</dbReference>
<dbReference type="AlphaFoldDB" id="A0A429GQH1"/>
<sequence length="738" mass="85802">MEFLNRIFGKKDEKTGKKAEAKQESVGQYEEVETLNLGWYYSENKKEWQMAKIKDEDRKIHFYVVGASGTGKSKFLEFLIRQDIQKGNGFGVIDPHGDLIEDVKGYLALALPREEIEERVVLIDPTDERYTVAFNPLEKIEGVSSAEIAAELVEAFKKIWIDSWGARMEDLLRNTLIALIEADLTLDNLPRFLIDDDFRDNVLERVTHPIAKRYFQRFNALTPKTREEWIESTLNKVNAFLSDDRIREIFSHQKSSFNLREIMDTKKILLVKLDRGRLKENGDLLGSLLMTKIRMAAFSRSNIPREKRVPFYLYIDEFQNFATEEFIDTLSEARKYGLVLILAHQNLSQLPKNLQDSILTNCGIQCYFRVCRRDAEILAKEAFETTGLEVKAVKLNREYSDYDWFTYQEEWERYIQELEQLPNRCFFAKHKIEGGVLPLYTAEVLPAYEEFGIEKEEFEKLMGEIVFGRKYLLERKPKEVKKEKVKPEEEKEKLTALEEIIATLNPLEKAILWAVGVGNYSSADIYEEGNKKLKEWGCSTRKYKEFKEKLYEFAKLPKDGGKGLIEFTKLGRSFCYWLSKWGEIAFAEKFGIPSDRAINELGGGKPSKAVALEVIKEWLEPEGYKVKAEEKIETDLTESHRGYTDLVAEKNGEILRIEIEHRSPKQQVETNIRKNLEYSDTLYIIASDDAAKRKVIQVALRTIFRLKKEKPGKDLKVKIANIDELKQNQFKGWFEVRG</sequence>
<dbReference type="InterPro" id="IPR027417">
    <property type="entry name" value="P-loop_NTPase"/>
</dbReference>
<accession>A0A429GQH1</accession>
<dbReference type="PANTHER" id="PTHR30121">
    <property type="entry name" value="UNCHARACTERIZED PROTEIN YJGR-RELATED"/>
    <property type="match status" value="1"/>
</dbReference>
<evidence type="ECO:0000313" key="3">
    <source>
        <dbReference type="Proteomes" id="UP000277582"/>
    </source>
</evidence>
<feature type="domain" description="Type IV secretion system coupling protein TraD DNA-binding" evidence="1">
    <location>
        <begin position="58"/>
        <end position="365"/>
    </location>
</feature>
<organism evidence="2 3">
    <name type="scientific">Candidatus Methanodesulfokora washburnensis</name>
    <dbReference type="NCBI Taxonomy" id="2478471"/>
    <lineage>
        <taxon>Archaea</taxon>
        <taxon>Thermoproteota</taxon>
        <taxon>Candidatus Korarchaeia</taxon>
        <taxon>Candidatus Korarchaeia incertae sedis</taxon>
        <taxon>Candidatus Methanodesulfokora</taxon>
    </lineage>
</organism>